<dbReference type="GO" id="GO:0005634">
    <property type="term" value="C:nucleus"/>
    <property type="evidence" value="ECO:0007669"/>
    <property type="project" value="UniProtKB-SubCell"/>
</dbReference>
<dbReference type="InterPro" id="IPR044964">
    <property type="entry name" value="RCD1/SRO1-5"/>
</dbReference>
<dbReference type="STRING" id="72664.V4LPR9"/>
<proteinExistence type="predicted"/>
<evidence type="ECO:0000259" key="6">
    <source>
        <dbReference type="PROSITE" id="PS51059"/>
    </source>
</evidence>
<dbReference type="Gene3D" id="3.90.228.10">
    <property type="match status" value="1"/>
</dbReference>
<keyword evidence="9" id="KW-1185">Reference proteome</keyword>
<protein>
    <recommendedName>
        <fullName evidence="10">Inactive poly [ADP-ribose] polymerase SRO5</fullName>
    </recommendedName>
</protein>
<dbReference type="Gramene" id="ESQ45799">
    <property type="protein sequence ID" value="ESQ45799"/>
    <property type="gene ID" value="EUTSA_v10011103mg"/>
</dbReference>
<sequence>MDCTKTEEAPVNRLHFPATELNRYKEEEGSTISSESGSNDAFSDCDQPSSIANELELMELPKDDKVYELIHRHCQSNLTPQFQIISILRSGFQSPLGQAKLKAFRIYTDSVAEKNGGCGKAAAEAARVKYGWCGVEKNELKEILMYGFSQQKLNNNDGLLHLSPDNAPLQCLKDSGDEDGIRFLLLSRVILGKSEIVVPQGSTTQSCPSSTEFDSGVDSLTTPRKYIIWSTHMNTHVLPEFVVCIKAPSILKRKNPKSPWVSFPILIKSISKFLNPSQIRLIQKHYKELQERKISRSELIKRLRSITGDRLLVHIIKYFGQKVDT</sequence>
<dbReference type="Proteomes" id="UP000030689">
    <property type="component" value="Unassembled WGS sequence"/>
</dbReference>
<gene>
    <name evidence="8" type="ORF">EUTSA_v10011103mg</name>
</gene>
<evidence type="ECO:0000313" key="8">
    <source>
        <dbReference type="EMBL" id="ESQ45799.1"/>
    </source>
</evidence>
<dbReference type="AlphaFoldDB" id="V4LPR9"/>
<dbReference type="InterPro" id="IPR012317">
    <property type="entry name" value="Poly(ADP-ribose)pol_cat_dom"/>
</dbReference>
<evidence type="ECO:0000256" key="1">
    <source>
        <dbReference type="ARBA" id="ARBA00004123"/>
    </source>
</evidence>
<dbReference type="OrthoDB" id="6133115at2759"/>
<organism evidence="8 9">
    <name type="scientific">Eutrema salsugineum</name>
    <name type="common">Saltwater cress</name>
    <name type="synonym">Sisymbrium salsugineum</name>
    <dbReference type="NCBI Taxonomy" id="72664"/>
    <lineage>
        <taxon>Eukaryota</taxon>
        <taxon>Viridiplantae</taxon>
        <taxon>Streptophyta</taxon>
        <taxon>Embryophyta</taxon>
        <taxon>Tracheophyta</taxon>
        <taxon>Spermatophyta</taxon>
        <taxon>Magnoliopsida</taxon>
        <taxon>eudicotyledons</taxon>
        <taxon>Gunneridae</taxon>
        <taxon>Pentapetalae</taxon>
        <taxon>rosids</taxon>
        <taxon>malvids</taxon>
        <taxon>Brassicales</taxon>
        <taxon>Brassicaceae</taxon>
        <taxon>Eutremeae</taxon>
        <taxon>Eutrema</taxon>
    </lineage>
</organism>
<name>V4LPR9_EUTSA</name>
<dbReference type="PROSITE" id="PS51879">
    <property type="entry name" value="RST"/>
    <property type="match status" value="1"/>
</dbReference>
<evidence type="ECO:0008006" key="10">
    <source>
        <dbReference type="Google" id="ProtNLM"/>
    </source>
</evidence>
<reference evidence="8 9" key="1">
    <citation type="journal article" date="2013" name="Front. Plant Sci.">
        <title>The Reference Genome of the Halophytic Plant Eutrema salsugineum.</title>
        <authorList>
            <person name="Yang R."/>
            <person name="Jarvis D.E."/>
            <person name="Chen H."/>
            <person name="Beilstein M.A."/>
            <person name="Grimwood J."/>
            <person name="Jenkins J."/>
            <person name="Shu S."/>
            <person name="Prochnik S."/>
            <person name="Xin M."/>
            <person name="Ma C."/>
            <person name="Schmutz J."/>
            <person name="Wing R.A."/>
            <person name="Mitchell-Olds T."/>
            <person name="Schumaker K.S."/>
            <person name="Wang X."/>
        </authorList>
    </citation>
    <scope>NUCLEOTIDE SEQUENCE [LARGE SCALE GENOMIC DNA]</scope>
</reference>
<evidence type="ECO:0000256" key="4">
    <source>
        <dbReference type="ARBA" id="ARBA00023242"/>
    </source>
</evidence>
<comment type="subcellular location">
    <subcellularLocation>
        <location evidence="1">Nucleus</location>
    </subcellularLocation>
</comment>
<feature type="region of interest" description="Disordered" evidence="5">
    <location>
        <begin position="24"/>
        <end position="45"/>
    </location>
</feature>
<evidence type="ECO:0000259" key="7">
    <source>
        <dbReference type="PROSITE" id="PS51879"/>
    </source>
</evidence>
<dbReference type="PROSITE" id="PS51059">
    <property type="entry name" value="PARP_CATALYTIC"/>
    <property type="match status" value="1"/>
</dbReference>
<dbReference type="KEGG" id="eus:EUTSA_v10011103mg"/>
<keyword evidence="4" id="KW-0539">Nucleus</keyword>
<evidence type="ECO:0000313" key="9">
    <source>
        <dbReference type="Proteomes" id="UP000030689"/>
    </source>
</evidence>
<dbReference type="OMA" id="PEFVVCI"/>
<dbReference type="PANTHER" id="PTHR32263:SF12">
    <property type="entry name" value="INACTIVE POLY [ADP-RIBOSE] POLYMERASE SRO4-RELATED"/>
    <property type="match status" value="1"/>
</dbReference>
<evidence type="ECO:0000256" key="3">
    <source>
        <dbReference type="ARBA" id="ARBA00023016"/>
    </source>
</evidence>
<accession>V4LPR9</accession>
<keyword evidence="3" id="KW-0346">Stress response</keyword>
<feature type="domain" description="RST" evidence="7">
    <location>
        <begin position="254"/>
        <end position="325"/>
    </location>
</feature>
<feature type="domain" description="PARP catalytic" evidence="6">
    <location>
        <begin position="40"/>
        <end position="261"/>
    </location>
</feature>
<dbReference type="eggNOG" id="ENOG502QTKK">
    <property type="taxonomic scope" value="Eukaryota"/>
</dbReference>
<dbReference type="EMBL" id="KI517435">
    <property type="protein sequence ID" value="ESQ45799.1"/>
    <property type="molecule type" value="Genomic_DNA"/>
</dbReference>
<evidence type="ECO:0000256" key="2">
    <source>
        <dbReference type="ARBA" id="ARBA00022473"/>
    </source>
</evidence>
<dbReference type="PANTHER" id="PTHR32263">
    <property type="entry name" value="INACTIVE POLY [ADP-RIBOSE] POLYMERASE SRO4-RELATED"/>
    <property type="match status" value="1"/>
</dbReference>
<dbReference type="Pfam" id="PF12174">
    <property type="entry name" value="RST"/>
    <property type="match status" value="1"/>
</dbReference>
<dbReference type="InterPro" id="IPR022003">
    <property type="entry name" value="RST"/>
</dbReference>
<evidence type="ECO:0000256" key="5">
    <source>
        <dbReference type="SAM" id="MobiDB-lite"/>
    </source>
</evidence>
<dbReference type="GO" id="GO:0003950">
    <property type="term" value="F:NAD+ poly-ADP-ribosyltransferase activity"/>
    <property type="evidence" value="ECO:0007669"/>
    <property type="project" value="InterPro"/>
</dbReference>
<keyword evidence="2" id="KW-0217">Developmental protein</keyword>
<dbReference type="SUPFAM" id="SSF56399">
    <property type="entry name" value="ADP-ribosylation"/>
    <property type="match status" value="1"/>
</dbReference>